<evidence type="ECO:0000313" key="2">
    <source>
        <dbReference type="EMBL" id="MEZ7195566.1"/>
    </source>
</evidence>
<accession>A0ABV4JZV3</accession>
<feature type="region of interest" description="Disordered" evidence="1">
    <location>
        <begin position="1"/>
        <end position="27"/>
    </location>
</feature>
<evidence type="ECO:0000256" key="1">
    <source>
        <dbReference type="SAM" id="MobiDB-lite"/>
    </source>
</evidence>
<feature type="compositionally biased region" description="Basic and acidic residues" evidence="1">
    <location>
        <begin position="1"/>
        <end position="11"/>
    </location>
</feature>
<evidence type="ECO:0000313" key="3">
    <source>
        <dbReference type="Proteomes" id="UP001568698"/>
    </source>
</evidence>
<comment type="caution">
    <text evidence="2">The sequence shown here is derived from an EMBL/GenBank/DDBJ whole genome shotgun (WGS) entry which is preliminary data.</text>
</comment>
<evidence type="ECO:0008006" key="4">
    <source>
        <dbReference type="Google" id="ProtNLM"/>
    </source>
</evidence>
<name>A0ABV4JZV3_9BACT</name>
<reference evidence="2 3" key="1">
    <citation type="submission" date="2024-08" db="EMBL/GenBank/DDBJ databases">
        <title>Sulfate-reducing bacteria isolated from formation water of the oil field in Kazakhstan and description of Pseudodesulfovibrio sp.</title>
        <authorList>
            <person name="Bidzhieva S.K."/>
            <person name="Tourova T.P."/>
            <person name="Grouzdev D.S."/>
            <person name="Beletsky A.V."/>
            <person name="Sokolova D.S."/>
            <person name="Samigullina S.R."/>
            <person name="Poltaraus A.B."/>
            <person name="Avtukh A.N."/>
            <person name="Tereshina V.M."/>
            <person name="Zhaparov N.S."/>
            <person name="Mardanov A.V."/>
            <person name="Nazina T.N."/>
        </authorList>
    </citation>
    <scope>NUCLEOTIDE SEQUENCE [LARGE SCALE GENOMIC DNA]</scope>
    <source>
        <strain evidence="2 3">9FUS</strain>
    </source>
</reference>
<dbReference type="RefSeq" id="WP_371385114.1">
    <property type="nucleotide sequence ID" value="NZ_JBGLYH010000003.1"/>
</dbReference>
<gene>
    <name evidence="2" type="ORF">AB6M95_02305</name>
</gene>
<proteinExistence type="predicted"/>
<dbReference type="EMBL" id="JBGLYH010000003">
    <property type="protein sequence ID" value="MEZ7195566.1"/>
    <property type="molecule type" value="Genomic_DNA"/>
</dbReference>
<dbReference type="Proteomes" id="UP001568698">
    <property type="component" value="Unassembled WGS sequence"/>
</dbReference>
<organism evidence="2 3">
    <name type="scientific">Pseudodesulfovibrio karagichevae</name>
    <dbReference type="NCBI Taxonomy" id="3239305"/>
    <lineage>
        <taxon>Bacteria</taxon>
        <taxon>Pseudomonadati</taxon>
        <taxon>Thermodesulfobacteriota</taxon>
        <taxon>Desulfovibrionia</taxon>
        <taxon>Desulfovibrionales</taxon>
        <taxon>Desulfovibrionaceae</taxon>
    </lineage>
</organism>
<keyword evidence="3" id="KW-1185">Reference proteome</keyword>
<protein>
    <recommendedName>
        <fullName evidence="4">Protein CopB</fullName>
    </recommendedName>
</protein>
<sequence>MAKLTKREQRQKAAARQKKYRESVKEAGGRTLKVTLDRAAAYQFQKIMDKVEVESPNTSQSEVVRLMIAKTYREALDMTETQDETA</sequence>